<dbReference type="EMBL" id="AZIL01001175">
    <property type="protein sequence ID" value="EWM24642.1"/>
    <property type="molecule type" value="Genomic_DNA"/>
</dbReference>
<feature type="region of interest" description="Disordered" evidence="1">
    <location>
        <begin position="358"/>
        <end position="393"/>
    </location>
</feature>
<comment type="caution">
    <text evidence="2">The sequence shown here is derived from an EMBL/GenBank/DDBJ whole genome shotgun (WGS) entry which is preliminary data.</text>
</comment>
<feature type="compositionally biased region" description="Basic residues" evidence="1">
    <location>
        <begin position="379"/>
        <end position="393"/>
    </location>
</feature>
<dbReference type="AlphaFoldDB" id="W7TEP0"/>
<gene>
    <name evidence="2" type="ORF">Naga_100055g20</name>
</gene>
<protein>
    <submittedName>
        <fullName evidence="2">Uncharacterized protein</fullName>
    </submittedName>
</protein>
<organism evidence="2 3">
    <name type="scientific">Nannochloropsis gaditana</name>
    <dbReference type="NCBI Taxonomy" id="72520"/>
    <lineage>
        <taxon>Eukaryota</taxon>
        <taxon>Sar</taxon>
        <taxon>Stramenopiles</taxon>
        <taxon>Ochrophyta</taxon>
        <taxon>Eustigmatophyceae</taxon>
        <taxon>Eustigmatales</taxon>
        <taxon>Monodopsidaceae</taxon>
        <taxon>Nannochloropsis</taxon>
    </lineage>
</organism>
<reference evidence="2 3" key="1">
    <citation type="journal article" date="2014" name="Mol. Plant">
        <title>Chromosome Scale Genome Assembly and Transcriptome Profiling of Nannochloropsis gaditana in Nitrogen Depletion.</title>
        <authorList>
            <person name="Corteggiani Carpinelli E."/>
            <person name="Telatin A."/>
            <person name="Vitulo N."/>
            <person name="Forcato C."/>
            <person name="D'Angelo M."/>
            <person name="Schiavon R."/>
            <person name="Vezzi A."/>
            <person name="Giacometti G.M."/>
            <person name="Morosinotto T."/>
            <person name="Valle G."/>
        </authorList>
    </citation>
    <scope>NUCLEOTIDE SEQUENCE [LARGE SCALE GENOMIC DNA]</scope>
    <source>
        <strain evidence="2 3">B-31</strain>
    </source>
</reference>
<dbReference type="Proteomes" id="UP000019335">
    <property type="component" value="Chromosome 13"/>
</dbReference>
<proteinExistence type="predicted"/>
<evidence type="ECO:0000313" key="2">
    <source>
        <dbReference type="EMBL" id="EWM24642.1"/>
    </source>
</evidence>
<sequence>MRFRRDLSLPLSFCRLARLASCILLMIMLQMVPASRDERQLRTRLTEALVVVNQSRAIQQLATKLSAEIRREVSFALIGSQSRSAARAVLGVLTDRRGCLHWNSSQAEPDAWVTSRAKVRDAIAQAAEVRRTDGEVVLVVEHMEKLHCDNIMYLNNLMLAMDRSTDSGVDPLPTTLFFLFEEDPPPGVLMDGGVRSHLAEGIDERCRPGPELNLKAFFGRTVPITFLPVPDDVPRDTQPLCSTIPLKHDKASWASSWLSDSHWSLNLTGKLLVVAAMGWVANVCVSAARRRIVGKAVSVTTSGSEMEGGESKNCRATLETLTSVRGGKRAVHAPRGYEKAAVTGQGFLVADDTQSMRNAQEAKAQMSSEYESTDAPRCSVRRVPRRSSPKKIF</sequence>
<accession>W7TEP0</accession>
<keyword evidence="3" id="KW-1185">Reference proteome</keyword>
<dbReference type="OrthoDB" id="10303383at2759"/>
<evidence type="ECO:0000313" key="3">
    <source>
        <dbReference type="Proteomes" id="UP000019335"/>
    </source>
</evidence>
<evidence type="ECO:0000256" key="1">
    <source>
        <dbReference type="SAM" id="MobiDB-lite"/>
    </source>
</evidence>
<name>W7TEP0_9STRA</name>